<evidence type="ECO:0000256" key="5">
    <source>
        <dbReference type="ARBA" id="ARBA00023136"/>
    </source>
</evidence>
<evidence type="ECO:0000256" key="4">
    <source>
        <dbReference type="ARBA" id="ARBA00022989"/>
    </source>
</evidence>
<reference evidence="7 8" key="1">
    <citation type="submission" date="2020-07" db="EMBL/GenBank/DDBJ databases">
        <title>Sequencing the genomes of 1000 actinobacteria strains.</title>
        <authorList>
            <person name="Klenk H.-P."/>
        </authorList>
    </citation>
    <scope>NUCLEOTIDE SEQUENCE [LARGE SCALE GENOMIC DNA]</scope>
    <source>
        <strain evidence="7 8">DSM 18448</strain>
    </source>
</reference>
<dbReference type="PANTHER" id="PTHR30086:SF20">
    <property type="entry name" value="ARGININE EXPORTER PROTEIN ARGO-RELATED"/>
    <property type="match status" value="1"/>
</dbReference>
<evidence type="ECO:0000256" key="3">
    <source>
        <dbReference type="ARBA" id="ARBA00022692"/>
    </source>
</evidence>
<keyword evidence="8" id="KW-1185">Reference proteome</keyword>
<name>A0A852ZRF9_9ACTN</name>
<dbReference type="AlphaFoldDB" id="A0A852ZRF9"/>
<dbReference type="InterPro" id="IPR001123">
    <property type="entry name" value="LeuE-type"/>
</dbReference>
<dbReference type="PIRSF" id="PIRSF006324">
    <property type="entry name" value="LeuE"/>
    <property type="match status" value="1"/>
</dbReference>
<accession>A0A852ZRF9</accession>
<sequence>MVSSTQLLTFGLASFVLIVIPGPSVLFVIGRALAYGRRTALASVLGNAVGIYVVAACVALGVGALVQRSETIFAVLKYAGAAYLVWLGIQAFRHRRSLAEAFAAVEPARSGWRAAREGFLVGVANPKAFVIFAAVLPQFVDRQAGAVPAQMLVLSLVSFAIAMLSDSAWAVAASAVRSWFGRSHRRLELVGGVGGLSMVGLGLSVAVSGRKD</sequence>
<dbReference type="RefSeq" id="WP_179789464.1">
    <property type="nucleotide sequence ID" value="NZ_BAAARR010000001.1"/>
</dbReference>
<dbReference type="GO" id="GO:0005886">
    <property type="term" value="C:plasma membrane"/>
    <property type="evidence" value="ECO:0007669"/>
    <property type="project" value="UniProtKB-SubCell"/>
</dbReference>
<dbReference type="Proteomes" id="UP000579605">
    <property type="component" value="Unassembled WGS sequence"/>
</dbReference>
<feature type="transmembrane region" description="Helical" evidence="6">
    <location>
        <begin position="119"/>
        <end position="140"/>
    </location>
</feature>
<feature type="transmembrane region" description="Helical" evidence="6">
    <location>
        <begin position="72"/>
        <end position="89"/>
    </location>
</feature>
<evidence type="ECO:0000256" key="6">
    <source>
        <dbReference type="SAM" id="Phobius"/>
    </source>
</evidence>
<evidence type="ECO:0000313" key="8">
    <source>
        <dbReference type="Proteomes" id="UP000579605"/>
    </source>
</evidence>
<comment type="subcellular location">
    <subcellularLocation>
        <location evidence="1">Cell membrane</location>
        <topology evidence="1">Multi-pass membrane protein</topology>
    </subcellularLocation>
</comment>
<keyword evidence="3 6" id="KW-0812">Transmembrane</keyword>
<evidence type="ECO:0000256" key="2">
    <source>
        <dbReference type="ARBA" id="ARBA00022475"/>
    </source>
</evidence>
<evidence type="ECO:0000256" key="1">
    <source>
        <dbReference type="ARBA" id="ARBA00004651"/>
    </source>
</evidence>
<proteinExistence type="predicted"/>
<gene>
    <name evidence="7" type="ORF">F4554_004627</name>
</gene>
<organism evidence="7 8">
    <name type="scientific">Actinopolymorpha rutila</name>
    <dbReference type="NCBI Taxonomy" id="446787"/>
    <lineage>
        <taxon>Bacteria</taxon>
        <taxon>Bacillati</taxon>
        <taxon>Actinomycetota</taxon>
        <taxon>Actinomycetes</taxon>
        <taxon>Propionibacteriales</taxon>
        <taxon>Actinopolymorphaceae</taxon>
        <taxon>Actinopolymorpha</taxon>
    </lineage>
</organism>
<protein>
    <submittedName>
        <fullName evidence="7">Threonine/homoserine/homoserine lactone efflux protein</fullName>
    </submittedName>
</protein>
<feature type="transmembrane region" description="Helical" evidence="6">
    <location>
        <begin position="6"/>
        <end position="29"/>
    </location>
</feature>
<evidence type="ECO:0000313" key="7">
    <source>
        <dbReference type="EMBL" id="NYH91989.1"/>
    </source>
</evidence>
<keyword evidence="5 6" id="KW-0472">Membrane</keyword>
<feature type="transmembrane region" description="Helical" evidence="6">
    <location>
        <begin position="187"/>
        <end position="207"/>
    </location>
</feature>
<keyword evidence="2" id="KW-1003">Cell membrane</keyword>
<dbReference type="GO" id="GO:0015171">
    <property type="term" value="F:amino acid transmembrane transporter activity"/>
    <property type="evidence" value="ECO:0007669"/>
    <property type="project" value="TreeGrafter"/>
</dbReference>
<dbReference type="EMBL" id="JACBZH010000001">
    <property type="protein sequence ID" value="NYH91989.1"/>
    <property type="molecule type" value="Genomic_DNA"/>
</dbReference>
<comment type="caution">
    <text evidence="7">The sequence shown here is derived from an EMBL/GenBank/DDBJ whole genome shotgun (WGS) entry which is preliminary data.</text>
</comment>
<dbReference type="Pfam" id="PF01810">
    <property type="entry name" value="LysE"/>
    <property type="match status" value="1"/>
</dbReference>
<keyword evidence="4 6" id="KW-1133">Transmembrane helix</keyword>
<feature type="transmembrane region" description="Helical" evidence="6">
    <location>
        <begin position="152"/>
        <end position="175"/>
    </location>
</feature>
<feature type="transmembrane region" description="Helical" evidence="6">
    <location>
        <begin position="41"/>
        <end position="66"/>
    </location>
</feature>
<dbReference type="PANTHER" id="PTHR30086">
    <property type="entry name" value="ARGININE EXPORTER PROTEIN ARGO"/>
    <property type="match status" value="1"/>
</dbReference>